<dbReference type="Gene3D" id="3.40.50.2300">
    <property type="match status" value="1"/>
</dbReference>
<dbReference type="FunFam" id="3.40.50.2300:FF:000489">
    <property type="entry name" value="Protein CBG01593"/>
    <property type="match status" value="1"/>
</dbReference>
<keyword evidence="1" id="KW-0732">Signal</keyword>
<dbReference type="OrthoDB" id="9880600at2759"/>
<reference evidence="2 3" key="2">
    <citation type="submission" date="2018-11" db="EMBL/GenBank/DDBJ databases">
        <authorList>
            <consortium name="Pathogen Informatics"/>
        </authorList>
    </citation>
    <scope>NUCLEOTIDE SEQUENCE [LARGE SCALE GENOMIC DNA]</scope>
    <source>
        <strain evidence="2 3">Costa Rica</strain>
    </source>
</reference>
<keyword evidence="3" id="KW-1185">Reference proteome</keyword>
<protein>
    <submittedName>
        <fullName evidence="4">ANF_receptor domain-containing protein</fullName>
    </submittedName>
</protein>
<feature type="chain" id="PRO_5043135139" evidence="1">
    <location>
        <begin position="20"/>
        <end position="176"/>
    </location>
</feature>
<dbReference type="WBParaSite" id="ACOC_0001309601-mRNA-1">
    <property type="protein sequence ID" value="ACOC_0001309601-mRNA-1"/>
    <property type="gene ID" value="ACOC_0001309601"/>
</dbReference>
<dbReference type="SUPFAM" id="SSF53822">
    <property type="entry name" value="Periplasmic binding protein-like I"/>
    <property type="match status" value="1"/>
</dbReference>
<feature type="signal peptide" evidence="1">
    <location>
        <begin position="1"/>
        <end position="19"/>
    </location>
</feature>
<name>A0A158PMP3_ANGCS</name>
<evidence type="ECO:0000313" key="2">
    <source>
        <dbReference type="EMBL" id="VDM64682.1"/>
    </source>
</evidence>
<dbReference type="AlphaFoldDB" id="A0A158PMP3"/>
<proteinExistence type="predicted"/>
<evidence type="ECO:0000256" key="1">
    <source>
        <dbReference type="SAM" id="SignalP"/>
    </source>
</evidence>
<dbReference type="Proteomes" id="UP000267027">
    <property type="component" value="Unassembled WGS sequence"/>
</dbReference>
<accession>A0A158PMP3</accession>
<dbReference type="STRING" id="334426.A0A158PMP3"/>
<gene>
    <name evidence="2" type="ORF">ACOC_LOCUS13097</name>
</gene>
<reference evidence="4" key="1">
    <citation type="submission" date="2016-04" db="UniProtKB">
        <authorList>
            <consortium name="WormBaseParasite"/>
        </authorList>
    </citation>
    <scope>IDENTIFICATION</scope>
</reference>
<evidence type="ECO:0000313" key="3">
    <source>
        <dbReference type="Proteomes" id="UP000267027"/>
    </source>
</evidence>
<dbReference type="EMBL" id="UYYA01005483">
    <property type="protein sequence ID" value="VDM64682.1"/>
    <property type="molecule type" value="Genomic_DNA"/>
</dbReference>
<dbReference type="InterPro" id="IPR028082">
    <property type="entry name" value="Peripla_BP_I"/>
</dbReference>
<organism evidence="4">
    <name type="scientific">Angiostrongylus costaricensis</name>
    <name type="common">Nematode worm</name>
    <dbReference type="NCBI Taxonomy" id="334426"/>
    <lineage>
        <taxon>Eukaryota</taxon>
        <taxon>Metazoa</taxon>
        <taxon>Ecdysozoa</taxon>
        <taxon>Nematoda</taxon>
        <taxon>Chromadorea</taxon>
        <taxon>Rhabditida</taxon>
        <taxon>Rhabditina</taxon>
        <taxon>Rhabditomorpha</taxon>
        <taxon>Strongyloidea</taxon>
        <taxon>Metastrongylidae</taxon>
        <taxon>Angiostrongylus</taxon>
    </lineage>
</organism>
<evidence type="ECO:0000313" key="4">
    <source>
        <dbReference type="WBParaSite" id="ACOC_0001309601-mRNA-1"/>
    </source>
</evidence>
<sequence length="176" mass="19539">MWRTFFVAFAGVFYGGLDAVQSLCSVYDPFKVQPDNNKFVIGGAFPLHDVDCKNVLPDTVQEIVAIQWALTHWNQNPVNNHAKLGFFAGDTCSRSQEAMSQSLRFLDTVGYHEPQECRTNNSGTKLLDLLSAVSIVLQVTALVQRLPAARAIPHWRISSGVTGDQRLLVAFDEDVE</sequence>